<protein>
    <submittedName>
        <fullName evidence="1">54S ribosomal protein L7</fullName>
    </submittedName>
</protein>
<sequence length="351" mass="39500">MTALREVPRAGRQLLGSISHLKSCQASLRRCASTEAAASRPTIPDIEQESGLTAPIVTREDVQIVAPRKRASQRTHELPHERYRYHPPKYYRGPLHPVQPPPPSDPVARNFTPGPFNLPRLKHTFHSSVASDIMTLTYQHTPPGTPDTPERIRLREWDDSSPYMKNRPKRGPRGNDVLFPLEKDITWRNIPEIKAIHLAMYLPKAKKNRDHIIVGKSVLQTITGVRPEVTTTKASVAQWGIVKGDRSGVKVSLRGNQAYEFMDKVIHLVFPKIKDWKGISGTTGDSTGNISWGFDATTMQYFPEVEANYSLYPSKMISGCRFTLETTAKSDRHARLLCMSLGIPFYGKLVD</sequence>
<dbReference type="EMBL" id="MU394289">
    <property type="protein sequence ID" value="KAI6090922.1"/>
    <property type="molecule type" value="Genomic_DNA"/>
</dbReference>
<dbReference type="Proteomes" id="UP001497680">
    <property type="component" value="Unassembled WGS sequence"/>
</dbReference>
<keyword evidence="1" id="KW-0689">Ribosomal protein</keyword>
<keyword evidence="2" id="KW-1185">Reference proteome</keyword>
<accession>A0ACC0DE31</accession>
<keyword evidence="1" id="KW-0687">Ribonucleoprotein</keyword>
<evidence type="ECO:0000313" key="1">
    <source>
        <dbReference type="EMBL" id="KAI6090922.1"/>
    </source>
</evidence>
<gene>
    <name evidence="1" type="ORF">F4821DRAFT_12894</name>
</gene>
<comment type="caution">
    <text evidence="1">The sequence shown here is derived from an EMBL/GenBank/DDBJ whole genome shotgun (WGS) entry which is preliminary data.</text>
</comment>
<proteinExistence type="predicted"/>
<organism evidence="1 2">
    <name type="scientific">Hypoxylon rubiginosum</name>
    <dbReference type="NCBI Taxonomy" id="110542"/>
    <lineage>
        <taxon>Eukaryota</taxon>
        <taxon>Fungi</taxon>
        <taxon>Dikarya</taxon>
        <taxon>Ascomycota</taxon>
        <taxon>Pezizomycotina</taxon>
        <taxon>Sordariomycetes</taxon>
        <taxon>Xylariomycetidae</taxon>
        <taxon>Xylariales</taxon>
        <taxon>Hypoxylaceae</taxon>
        <taxon>Hypoxylon</taxon>
    </lineage>
</organism>
<evidence type="ECO:0000313" key="2">
    <source>
        <dbReference type="Proteomes" id="UP001497680"/>
    </source>
</evidence>
<name>A0ACC0DE31_9PEZI</name>
<reference evidence="1 2" key="1">
    <citation type="journal article" date="2022" name="New Phytol.">
        <title>Ecological generalism drives hyperdiversity of secondary metabolite gene clusters in xylarialean endophytes.</title>
        <authorList>
            <person name="Franco M.E.E."/>
            <person name="Wisecaver J.H."/>
            <person name="Arnold A.E."/>
            <person name="Ju Y.M."/>
            <person name="Slot J.C."/>
            <person name="Ahrendt S."/>
            <person name="Moore L.P."/>
            <person name="Eastman K.E."/>
            <person name="Scott K."/>
            <person name="Konkel Z."/>
            <person name="Mondo S.J."/>
            <person name="Kuo A."/>
            <person name="Hayes R.D."/>
            <person name="Haridas S."/>
            <person name="Andreopoulos B."/>
            <person name="Riley R."/>
            <person name="LaButti K."/>
            <person name="Pangilinan J."/>
            <person name="Lipzen A."/>
            <person name="Amirebrahimi M."/>
            <person name="Yan J."/>
            <person name="Adam C."/>
            <person name="Keymanesh K."/>
            <person name="Ng V."/>
            <person name="Louie K."/>
            <person name="Northen T."/>
            <person name="Drula E."/>
            <person name="Henrissat B."/>
            <person name="Hsieh H.M."/>
            <person name="Youens-Clark K."/>
            <person name="Lutzoni F."/>
            <person name="Miadlikowska J."/>
            <person name="Eastwood D.C."/>
            <person name="Hamelin R.C."/>
            <person name="Grigoriev I.V."/>
            <person name="U'Ren J.M."/>
        </authorList>
    </citation>
    <scope>NUCLEOTIDE SEQUENCE [LARGE SCALE GENOMIC DNA]</scope>
    <source>
        <strain evidence="1 2">ER1909</strain>
    </source>
</reference>